<accession>A0A921ZGB8</accession>
<proteinExistence type="predicted"/>
<sequence length="116" mass="13618">MATDDPELRWHNLSDALHIYHLRIETAGGAADGHKKHLHNWESSPSIKERYHLFLYSGVYPYSAKTKLRITCARLEIYFRQNYLEVKLIRDELGKLRKRSSICNLSSFIKNVIFVL</sequence>
<reference evidence="1" key="1">
    <citation type="journal article" date="2016" name="Insect Biochem. Mol. Biol.">
        <title>Multifaceted biological insights from a draft genome sequence of the tobacco hornworm moth, Manduca sexta.</title>
        <authorList>
            <person name="Kanost M.R."/>
            <person name="Arrese E.L."/>
            <person name="Cao X."/>
            <person name="Chen Y.R."/>
            <person name="Chellapilla S."/>
            <person name="Goldsmith M.R."/>
            <person name="Grosse-Wilde E."/>
            <person name="Heckel D.G."/>
            <person name="Herndon N."/>
            <person name="Jiang H."/>
            <person name="Papanicolaou A."/>
            <person name="Qu J."/>
            <person name="Soulages J.L."/>
            <person name="Vogel H."/>
            <person name="Walters J."/>
            <person name="Waterhouse R.M."/>
            <person name="Ahn S.J."/>
            <person name="Almeida F.C."/>
            <person name="An C."/>
            <person name="Aqrawi P."/>
            <person name="Bretschneider A."/>
            <person name="Bryant W.B."/>
            <person name="Bucks S."/>
            <person name="Chao H."/>
            <person name="Chevignon G."/>
            <person name="Christen J.M."/>
            <person name="Clarke D.F."/>
            <person name="Dittmer N.T."/>
            <person name="Ferguson L.C.F."/>
            <person name="Garavelou S."/>
            <person name="Gordon K.H.J."/>
            <person name="Gunaratna R.T."/>
            <person name="Han Y."/>
            <person name="Hauser F."/>
            <person name="He Y."/>
            <person name="Heidel-Fischer H."/>
            <person name="Hirsh A."/>
            <person name="Hu Y."/>
            <person name="Jiang H."/>
            <person name="Kalra D."/>
            <person name="Klinner C."/>
            <person name="Konig C."/>
            <person name="Kovar C."/>
            <person name="Kroll A.R."/>
            <person name="Kuwar S.S."/>
            <person name="Lee S.L."/>
            <person name="Lehman R."/>
            <person name="Li K."/>
            <person name="Li Z."/>
            <person name="Liang H."/>
            <person name="Lovelace S."/>
            <person name="Lu Z."/>
            <person name="Mansfield J.H."/>
            <person name="McCulloch K.J."/>
            <person name="Mathew T."/>
            <person name="Morton B."/>
            <person name="Muzny D.M."/>
            <person name="Neunemann D."/>
            <person name="Ongeri F."/>
            <person name="Pauchet Y."/>
            <person name="Pu L.L."/>
            <person name="Pyrousis I."/>
            <person name="Rao X.J."/>
            <person name="Redding A."/>
            <person name="Roesel C."/>
            <person name="Sanchez-Gracia A."/>
            <person name="Schaack S."/>
            <person name="Shukla A."/>
            <person name="Tetreau G."/>
            <person name="Wang Y."/>
            <person name="Xiong G.H."/>
            <person name="Traut W."/>
            <person name="Walsh T.K."/>
            <person name="Worley K.C."/>
            <person name="Wu D."/>
            <person name="Wu W."/>
            <person name="Wu Y.Q."/>
            <person name="Zhang X."/>
            <person name="Zou Z."/>
            <person name="Zucker H."/>
            <person name="Briscoe A.D."/>
            <person name="Burmester T."/>
            <person name="Clem R.J."/>
            <person name="Feyereisen R."/>
            <person name="Grimmelikhuijzen C.J.P."/>
            <person name="Hamodrakas S.J."/>
            <person name="Hansson B.S."/>
            <person name="Huguet E."/>
            <person name="Jermiin L.S."/>
            <person name="Lan Q."/>
            <person name="Lehman H.K."/>
            <person name="Lorenzen M."/>
            <person name="Merzendorfer H."/>
            <person name="Michalopoulos I."/>
            <person name="Morton D.B."/>
            <person name="Muthukrishnan S."/>
            <person name="Oakeshott J.G."/>
            <person name="Palmer W."/>
            <person name="Park Y."/>
            <person name="Passarelli A.L."/>
            <person name="Rozas J."/>
            <person name="Schwartz L.M."/>
            <person name="Smith W."/>
            <person name="Southgate A."/>
            <person name="Vilcinskas A."/>
            <person name="Vogt R."/>
            <person name="Wang P."/>
            <person name="Werren J."/>
            <person name="Yu X.Q."/>
            <person name="Zhou J.J."/>
            <person name="Brown S.J."/>
            <person name="Scherer S.E."/>
            <person name="Richards S."/>
            <person name="Blissard G.W."/>
        </authorList>
    </citation>
    <scope>NUCLEOTIDE SEQUENCE</scope>
</reference>
<dbReference type="Proteomes" id="UP000791440">
    <property type="component" value="Unassembled WGS sequence"/>
</dbReference>
<gene>
    <name evidence="1" type="ORF">O3G_MSEX009662</name>
</gene>
<organism evidence="1 2">
    <name type="scientific">Manduca sexta</name>
    <name type="common">Tobacco hawkmoth</name>
    <name type="synonym">Tobacco hornworm</name>
    <dbReference type="NCBI Taxonomy" id="7130"/>
    <lineage>
        <taxon>Eukaryota</taxon>
        <taxon>Metazoa</taxon>
        <taxon>Ecdysozoa</taxon>
        <taxon>Arthropoda</taxon>
        <taxon>Hexapoda</taxon>
        <taxon>Insecta</taxon>
        <taxon>Pterygota</taxon>
        <taxon>Neoptera</taxon>
        <taxon>Endopterygota</taxon>
        <taxon>Lepidoptera</taxon>
        <taxon>Glossata</taxon>
        <taxon>Ditrysia</taxon>
        <taxon>Bombycoidea</taxon>
        <taxon>Sphingidae</taxon>
        <taxon>Sphinginae</taxon>
        <taxon>Sphingini</taxon>
        <taxon>Manduca</taxon>
    </lineage>
</organism>
<dbReference type="AlphaFoldDB" id="A0A921ZGB8"/>
<name>A0A921ZGB8_MANSE</name>
<reference evidence="1" key="2">
    <citation type="submission" date="2020-12" db="EMBL/GenBank/DDBJ databases">
        <authorList>
            <person name="Kanost M."/>
        </authorList>
    </citation>
    <scope>NUCLEOTIDE SEQUENCE</scope>
</reference>
<dbReference type="EMBL" id="JH668509">
    <property type="protein sequence ID" value="KAG6456317.1"/>
    <property type="molecule type" value="Genomic_DNA"/>
</dbReference>
<evidence type="ECO:0000313" key="1">
    <source>
        <dbReference type="EMBL" id="KAG6456317.1"/>
    </source>
</evidence>
<protein>
    <submittedName>
        <fullName evidence="1">Uncharacterized protein</fullName>
    </submittedName>
</protein>
<keyword evidence="2" id="KW-1185">Reference proteome</keyword>
<comment type="caution">
    <text evidence="1">The sequence shown here is derived from an EMBL/GenBank/DDBJ whole genome shotgun (WGS) entry which is preliminary data.</text>
</comment>
<evidence type="ECO:0000313" key="2">
    <source>
        <dbReference type="Proteomes" id="UP000791440"/>
    </source>
</evidence>